<keyword evidence="11" id="KW-1185">Reference proteome</keyword>
<feature type="domain" description="H15" evidence="9">
    <location>
        <begin position="17"/>
        <end position="91"/>
    </location>
</feature>
<keyword evidence="6 7" id="KW-0539">Nucleus</keyword>
<dbReference type="PROSITE" id="PS51504">
    <property type="entry name" value="H15"/>
    <property type="match status" value="1"/>
</dbReference>
<evidence type="ECO:0000259" key="9">
    <source>
        <dbReference type="PROSITE" id="PS51504"/>
    </source>
</evidence>
<reference evidence="10 11" key="1">
    <citation type="submission" date="2018-10" db="EMBL/GenBank/DDBJ databases">
        <authorList>
            <consortium name="Pathogen Informatics"/>
        </authorList>
    </citation>
    <scope>NUCLEOTIDE SEQUENCE [LARGE SCALE GENOMIC DNA]</scope>
</reference>
<feature type="compositionally biased region" description="Basic residues" evidence="8">
    <location>
        <begin position="123"/>
        <end position="137"/>
    </location>
</feature>
<gene>
    <name evidence="10" type="ORF">MCOS_LOCUS1401</name>
</gene>
<comment type="function">
    <text evidence="1">Histones H1 are necessary for the condensation of nucleosome chains into higher-order structures.</text>
</comment>
<reference evidence="12" key="2">
    <citation type="submission" date="2019-11" db="UniProtKB">
        <authorList>
            <consortium name="WormBaseParasite"/>
        </authorList>
    </citation>
    <scope>IDENTIFICATION</scope>
</reference>
<feature type="compositionally biased region" description="Basic residues" evidence="8">
    <location>
        <begin position="98"/>
        <end position="110"/>
    </location>
</feature>
<evidence type="ECO:0000256" key="5">
    <source>
        <dbReference type="ARBA" id="ARBA00023125"/>
    </source>
</evidence>
<dbReference type="InterPro" id="IPR036390">
    <property type="entry name" value="WH_DNA-bd_sf"/>
</dbReference>
<evidence type="ECO:0000256" key="7">
    <source>
        <dbReference type="RuleBase" id="RU003894"/>
    </source>
</evidence>
<comment type="subcellular location">
    <subcellularLocation>
        <location evidence="3">Chromosome</location>
    </subcellularLocation>
    <subcellularLocation>
        <location evidence="2 7">Nucleus</location>
    </subcellularLocation>
</comment>
<evidence type="ECO:0000256" key="6">
    <source>
        <dbReference type="ARBA" id="ARBA00023242"/>
    </source>
</evidence>
<dbReference type="Gene3D" id="1.10.10.10">
    <property type="entry name" value="Winged helix-like DNA-binding domain superfamily/Winged helix DNA-binding domain"/>
    <property type="match status" value="1"/>
</dbReference>
<dbReference type="FunFam" id="1.10.10.10:FF:000140">
    <property type="entry name" value="Histone H1.0"/>
    <property type="match status" value="1"/>
</dbReference>
<dbReference type="GO" id="GO:0005634">
    <property type="term" value="C:nucleus"/>
    <property type="evidence" value="ECO:0007669"/>
    <property type="project" value="UniProtKB-SubCell"/>
</dbReference>
<sequence>MVSAGAKSAKVSGSSATHPPFTKMIVDAISALKEKGGSSRQAIIKYIIAHYNVEDKVAKASVRRGLKSATSAGKIVCVKGAGAVGSFKVAQQTEAKPVVRKPKKASKKPAAKAAAVVKAATPKPKKTAVSRPKKAAKPSKGSTPGVKKSKAAKARKSVTKRTPKKSAASKK</sequence>
<dbReference type="SUPFAM" id="SSF46785">
    <property type="entry name" value="Winged helix' DNA-binding domain"/>
    <property type="match status" value="1"/>
</dbReference>
<dbReference type="PANTHER" id="PTHR11467:SF20">
    <property type="entry name" value="H15 DOMAIN-CONTAINING PROTEIN-RELATED"/>
    <property type="match status" value="1"/>
</dbReference>
<dbReference type="Proteomes" id="UP000267029">
    <property type="component" value="Unassembled WGS sequence"/>
</dbReference>
<dbReference type="PANTHER" id="PTHR11467">
    <property type="entry name" value="HISTONE H1"/>
    <property type="match status" value="1"/>
</dbReference>
<dbReference type="GO" id="GO:0031492">
    <property type="term" value="F:nucleosomal DNA binding"/>
    <property type="evidence" value="ECO:0007669"/>
    <property type="project" value="TreeGrafter"/>
</dbReference>
<evidence type="ECO:0000256" key="3">
    <source>
        <dbReference type="ARBA" id="ARBA00004286"/>
    </source>
</evidence>
<dbReference type="GO" id="GO:0030527">
    <property type="term" value="F:structural constituent of chromatin"/>
    <property type="evidence" value="ECO:0007669"/>
    <property type="project" value="InterPro"/>
</dbReference>
<evidence type="ECO:0000256" key="1">
    <source>
        <dbReference type="ARBA" id="ARBA00002809"/>
    </source>
</evidence>
<organism evidence="10 11">
    <name type="scientific">Mesocestoides corti</name>
    <name type="common">Flatworm</name>
    <dbReference type="NCBI Taxonomy" id="53468"/>
    <lineage>
        <taxon>Eukaryota</taxon>
        <taxon>Metazoa</taxon>
        <taxon>Spiralia</taxon>
        <taxon>Lophotrochozoa</taxon>
        <taxon>Platyhelminthes</taxon>
        <taxon>Cestoda</taxon>
        <taxon>Eucestoda</taxon>
        <taxon>Cyclophyllidea</taxon>
        <taxon>Mesocestoididae</taxon>
        <taxon>Mesocestoides</taxon>
    </lineage>
</organism>
<feature type="compositionally biased region" description="Low complexity" evidence="8">
    <location>
        <begin position="111"/>
        <end position="122"/>
    </location>
</feature>
<evidence type="ECO:0000256" key="8">
    <source>
        <dbReference type="SAM" id="MobiDB-lite"/>
    </source>
</evidence>
<dbReference type="PRINTS" id="PR00624">
    <property type="entry name" value="HISTONEH5"/>
</dbReference>
<dbReference type="InterPro" id="IPR036388">
    <property type="entry name" value="WH-like_DNA-bd_sf"/>
</dbReference>
<dbReference type="InterPro" id="IPR005818">
    <property type="entry name" value="Histone_H1/H5_H15"/>
</dbReference>
<comment type="similarity">
    <text evidence="7">Belongs to the histone H1/H5 family.</text>
</comment>
<dbReference type="STRING" id="53468.A0A0R3U447"/>
<dbReference type="GO" id="GO:0000786">
    <property type="term" value="C:nucleosome"/>
    <property type="evidence" value="ECO:0007669"/>
    <property type="project" value="InterPro"/>
</dbReference>
<dbReference type="GO" id="GO:0006334">
    <property type="term" value="P:nucleosome assembly"/>
    <property type="evidence" value="ECO:0007669"/>
    <property type="project" value="InterPro"/>
</dbReference>
<dbReference type="EMBL" id="UXSR01000173">
    <property type="protein sequence ID" value="VDD75398.1"/>
    <property type="molecule type" value="Genomic_DNA"/>
</dbReference>
<accession>A0A0R3U447</accession>
<evidence type="ECO:0000256" key="4">
    <source>
        <dbReference type="ARBA" id="ARBA00022454"/>
    </source>
</evidence>
<keyword evidence="5 7" id="KW-0238">DNA-binding</keyword>
<dbReference type="AlphaFoldDB" id="A0A0R3U447"/>
<name>A0A0R3U447_MESCO</name>
<evidence type="ECO:0000313" key="11">
    <source>
        <dbReference type="Proteomes" id="UP000267029"/>
    </source>
</evidence>
<dbReference type="CDD" id="cd00073">
    <property type="entry name" value="H15"/>
    <property type="match status" value="1"/>
</dbReference>
<dbReference type="GO" id="GO:0030261">
    <property type="term" value="P:chromosome condensation"/>
    <property type="evidence" value="ECO:0007669"/>
    <property type="project" value="TreeGrafter"/>
</dbReference>
<dbReference type="OrthoDB" id="1110759at2759"/>
<keyword evidence="4 7" id="KW-0158">Chromosome</keyword>
<dbReference type="SMART" id="SM00526">
    <property type="entry name" value="H15"/>
    <property type="match status" value="1"/>
</dbReference>
<evidence type="ECO:0000313" key="10">
    <source>
        <dbReference type="EMBL" id="VDD75398.1"/>
    </source>
</evidence>
<evidence type="ECO:0000256" key="2">
    <source>
        <dbReference type="ARBA" id="ARBA00004123"/>
    </source>
</evidence>
<proteinExistence type="inferred from homology"/>
<dbReference type="GO" id="GO:0003690">
    <property type="term" value="F:double-stranded DNA binding"/>
    <property type="evidence" value="ECO:0007669"/>
    <property type="project" value="TreeGrafter"/>
</dbReference>
<evidence type="ECO:0000313" key="12">
    <source>
        <dbReference type="WBParaSite" id="MCU_006087-RA"/>
    </source>
</evidence>
<feature type="compositionally biased region" description="Basic residues" evidence="8">
    <location>
        <begin position="147"/>
        <end position="171"/>
    </location>
</feature>
<feature type="region of interest" description="Disordered" evidence="8">
    <location>
        <begin position="92"/>
        <end position="171"/>
    </location>
</feature>
<dbReference type="WBParaSite" id="MCU_006087-RA">
    <property type="protein sequence ID" value="MCU_006087-RA"/>
    <property type="gene ID" value="MCU_006087"/>
</dbReference>
<dbReference type="Pfam" id="PF00538">
    <property type="entry name" value="Linker_histone"/>
    <property type="match status" value="1"/>
</dbReference>
<dbReference type="GO" id="GO:0045910">
    <property type="term" value="P:negative regulation of DNA recombination"/>
    <property type="evidence" value="ECO:0007669"/>
    <property type="project" value="TreeGrafter"/>
</dbReference>
<protein>
    <submittedName>
        <fullName evidence="12">H15 domain-containing protein</fullName>
    </submittedName>
</protein>
<dbReference type="InterPro" id="IPR005819">
    <property type="entry name" value="H1/H5"/>
</dbReference>